<feature type="region of interest" description="Disordered" evidence="1">
    <location>
        <begin position="25"/>
        <end position="56"/>
    </location>
</feature>
<keyword evidence="2" id="KW-0812">Transmembrane</keyword>
<keyword evidence="2" id="KW-0472">Membrane</keyword>
<feature type="transmembrane region" description="Helical" evidence="2">
    <location>
        <begin position="247"/>
        <end position="265"/>
    </location>
</feature>
<evidence type="ECO:0000256" key="1">
    <source>
        <dbReference type="SAM" id="MobiDB-lite"/>
    </source>
</evidence>
<name>A0A7S0EPI2_9EUKA</name>
<keyword evidence="2" id="KW-1133">Transmembrane helix</keyword>
<accession>A0A7S0EPI2</accession>
<evidence type="ECO:0000313" key="3">
    <source>
        <dbReference type="EMBL" id="CAD8490223.1"/>
    </source>
</evidence>
<feature type="transmembrane region" description="Helical" evidence="2">
    <location>
        <begin position="219"/>
        <end position="235"/>
    </location>
</feature>
<feature type="transmembrane region" description="Helical" evidence="2">
    <location>
        <begin position="139"/>
        <end position="161"/>
    </location>
</feature>
<feature type="transmembrane region" description="Helical" evidence="2">
    <location>
        <begin position="181"/>
        <end position="207"/>
    </location>
</feature>
<feature type="transmembrane region" description="Helical" evidence="2">
    <location>
        <begin position="416"/>
        <end position="432"/>
    </location>
</feature>
<gene>
    <name evidence="3" type="ORF">PANT1444_LOCUS11083</name>
</gene>
<organism evidence="3">
    <name type="scientific">Phaeocystis antarctica</name>
    <dbReference type="NCBI Taxonomy" id="33657"/>
    <lineage>
        <taxon>Eukaryota</taxon>
        <taxon>Haptista</taxon>
        <taxon>Haptophyta</taxon>
        <taxon>Prymnesiophyceae</taxon>
        <taxon>Phaeocystales</taxon>
        <taxon>Phaeocystaceae</taxon>
        <taxon>Phaeocystis</taxon>
    </lineage>
</organism>
<evidence type="ECO:0008006" key="4">
    <source>
        <dbReference type="Google" id="ProtNLM"/>
    </source>
</evidence>
<evidence type="ECO:0000256" key="2">
    <source>
        <dbReference type="SAM" id="Phobius"/>
    </source>
</evidence>
<dbReference type="EMBL" id="HBEP01019718">
    <property type="protein sequence ID" value="CAD8490223.1"/>
    <property type="molecule type" value="Transcribed_RNA"/>
</dbReference>
<feature type="transmembrane region" description="Helical" evidence="2">
    <location>
        <begin position="364"/>
        <end position="382"/>
    </location>
</feature>
<feature type="transmembrane region" description="Helical" evidence="2">
    <location>
        <begin position="321"/>
        <end position="344"/>
    </location>
</feature>
<dbReference type="AlphaFoldDB" id="A0A7S0EPI2"/>
<proteinExistence type="predicted"/>
<protein>
    <recommendedName>
        <fullName evidence="4">Dolichol kinase</fullName>
    </recommendedName>
</protein>
<reference evidence="3" key="1">
    <citation type="submission" date="2021-01" db="EMBL/GenBank/DDBJ databases">
        <authorList>
            <person name="Corre E."/>
            <person name="Pelletier E."/>
            <person name="Niang G."/>
            <person name="Scheremetjew M."/>
            <person name="Finn R."/>
            <person name="Kale V."/>
            <person name="Holt S."/>
            <person name="Cochrane G."/>
            <person name="Meng A."/>
            <person name="Brown T."/>
            <person name="Cohen L."/>
        </authorList>
    </citation>
    <scope>NUCLEOTIDE SEQUENCE</scope>
    <source>
        <strain evidence="3">CCMP1374</strain>
    </source>
</reference>
<sequence>MSGMVRDMPGVVRVMSGCRARVAEETAPLSSRCSREEEDSGAEDSGATASSREEEEAVEMGIVEVHVIKMRSRTNGEVLGEIVAGEMGEMQAAAEKQPIKPSTESCCVFFQWPVKQTGWCGLPVEERPDLSTIWDRAEVYSLAIPAFFFCLGLVFTTSYFAVDEATQSTLSWMRPPDMTTFITLLTTFAATGLLLLLGMYPIGLLAWYGGVSVAITRKISHVIFISLLPLTVIFLNEQGEGLARDMFLAMVWQSLSSTLLLAIMFSKASRKYVPVLRVAFAGIERSEDRPHALTWFSLQMVGQTMVQIPMIQWMQSNDKGLLIWIPFLSVGLGDGLAEPIGRIWGKHKYRVRALCSSKRYTRSFEGSAVVFFWTAVAVAIGIPEMTSLQAAVCFLTIPLANTIMEAISPHTFDNHFMWAVTWLLLWIIFDVIP</sequence>